<dbReference type="Proteomes" id="UP001243989">
    <property type="component" value="Unassembled WGS sequence"/>
</dbReference>
<name>A0AAJ0A7G2_9PEZI</name>
<dbReference type="AlphaFoldDB" id="A0AAJ0A7G2"/>
<evidence type="ECO:0000313" key="2">
    <source>
        <dbReference type="EMBL" id="KAK1655945.1"/>
    </source>
</evidence>
<feature type="transmembrane region" description="Helical" evidence="1">
    <location>
        <begin position="69"/>
        <end position="93"/>
    </location>
</feature>
<keyword evidence="3" id="KW-1185">Reference proteome</keyword>
<protein>
    <submittedName>
        <fullName evidence="2">Uncharacterized protein</fullName>
    </submittedName>
</protein>
<keyword evidence="1" id="KW-0472">Membrane</keyword>
<reference evidence="2" key="1">
    <citation type="submission" date="2021-06" db="EMBL/GenBank/DDBJ databases">
        <title>Comparative genomics, transcriptomics and evolutionary studies reveal genomic signatures of adaptation to plant cell wall in hemibiotrophic fungi.</title>
        <authorList>
            <consortium name="DOE Joint Genome Institute"/>
            <person name="Baroncelli R."/>
            <person name="Diaz J.F."/>
            <person name="Benocci T."/>
            <person name="Peng M."/>
            <person name="Battaglia E."/>
            <person name="Haridas S."/>
            <person name="Andreopoulos W."/>
            <person name="Labutti K."/>
            <person name="Pangilinan J."/>
            <person name="Floch G.L."/>
            <person name="Makela M.R."/>
            <person name="Henrissat B."/>
            <person name="Grigoriev I.V."/>
            <person name="Crouch J.A."/>
            <person name="De Vries R.P."/>
            <person name="Sukno S.A."/>
            <person name="Thon M.R."/>
        </authorList>
    </citation>
    <scope>NUCLEOTIDE SEQUENCE</scope>
    <source>
        <strain evidence="2">CBS 102054</strain>
    </source>
</reference>
<accession>A0AAJ0A7G2</accession>
<dbReference type="GeneID" id="85466571"/>
<keyword evidence="1" id="KW-0812">Transmembrane</keyword>
<evidence type="ECO:0000313" key="3">
    <source>
        <dbReference type="Proteomes" id="UP001243989"/>
    </source>
</evidence>
<proteinExistence type="predicted"/>
<dbReference type="EMBL" id="JAHMHQ010000001">
    <property type="protein sequence ID" value="KAK1655945.1"/>
    <property type="molecule type" value="Genomic_DNA"/>
</dbReference>
<organism evidence="2 3">
    <name type="scientific">Colletotrichum phormii</name>
    <dbReference type="NCBI Taxonomy" id="359342"/>
    <lineage>
        <taxon>Eukaryota</taxon>
        <taxon>Fungi</taxon>
        <taxon>Dikarya</taxon>
        <taxon>Ascomycota</taxon>
        <taxon>Pezizomycotina</taxon>
        <taxon>Sordariomycetes</taxon>
        <taxon>Hypocreomycetidae</taxon>
        <taxon>Glomerellales</taxon>
        <taxon>Glomerellaceae</taxon>
        <taxon>Colletotrichum</taxon>
        <taxon>Colletotrichum acutatum species complex</taxon>
    </lineage>
</organism>
<dbReference type="RefSeq" id="XP_060451989.1">
    <property type="nucleotide sequence ID" value="XM_060581709.1"/>
</dbReference>
<keyword evidence="1" id="KW-1133">Transmembrane helix</keyword>
<comment type="caution">
    <text evidence="2">The sequence shown here is derived from an EMBL/GenBank/DDBJ whole genome shotgun (WGS) entry which is preliminary data.</text>
</comment>
<sequence>MGVKSCKVIIRSKKWETHSLTANERQGGGMLKQEMNANQQETDRHTADGLPRQGWSWTWRGVTTTTTLFCIRICIVIIHSFSFFAFLTPLYALPDALSLSLSLCLSLPVSHSVHVLGWTWGLWAWPFQRRGPPSDWTSGQ</sequence>
<feature type="transmembrane region" description="Helical" evidence="1">
    <location>
        <begin position="99"/>
        <end position="123"/>
    </location>
</feature>
<gene>
    <name evidence="2" type="ORF">BDP81DRAFT_12877</name>
</gene>
<evidence type="ECO:0000256" key="1">
    <source>
        <dbReference type="SAM" id="Phobius"/>
    </source>
</evidence>